<evidence type="ECO:0000256" key="7">
    <source>
        <dbReference type="ARBA" id="ARBA00022989"/>
    </source>
</evidence>
<evidence type="ECO:0000256" key="5">
    <source>
        <dbReference type="ARBA" id="ARBA00022692"/>
    </source>
</evidence>
<keyword evidence="6" id="KW-0677">Repeat</keyword>
<comment type="caution">
    <text evidence="11">The sequence shown here is derived from an EMBL/GenBank/DDBJ whole genome shotgun (WGS) entry which is preliminary data.</text>
</comment>
<comment type="subcellular location">
    <subcellularLocation>
        <location evidence="1">Cell membrane</location>
        <topology evidence="1">Single-pass type I membrane protein</topology>
    </subcellularLocation>
</comment>
<keyword evidence="10" id="KW-0325">Glycoprotein</keyword>
<evidence type="ECO:0000313" key="11">
    <source>
        <dbReference type="EMBL" id="PKI46137.1"/>
    </source>
</evidence>
<dbReference type="Pfam" id="PF13855">
    <property type="entry name" value="LRR_8"/>
    <property type="match status" value="1"/>
</dbReference>
<evidence type="ECO:0000256" key="9">
    <source>
        <dbReference type="ARBA" id="ARBA00023170"/>
    </source>
</evidence>
<dbReference type="Proteomes" id="UP000233551">
    <property type="component" value="Unassembled WGS sequence"/>
</dbReference>
<evidence type="ECO:0000256" key="10">
    <source>
        <dbReference type="ARBA" id="ARBA00023180"/>
    </source>
</evidence>
<keyword evidence="9" id="KW-0675">Receptor</keyword>
<dbReference type="EMBL" id="PGOL01002671">
    <property type="protein sequence ID" value="PKI46137.1"/>
    <property type="molecule type" value="Genomic_DNA"/>
</dbReference>
<dbReference type="SUPFAM" id="SSF52058">
    <property type="entry name" value="L domain-like"/>
    <property type="match status" value="1"/>
</dbReference>
<name>A0A2I0IQ57_PUNGR</name>
<evidence type="ECO:0000256" key="1">
    <source>
        <dbReference type="ARBA" id="ARBA00004251"/>
    </source>
</evidence>
<evidence type="ECO:0000256" key="8">
    <source>
        <dbReference type="ARBA" id="ARBA00023136"/>
    </source>
</evidence>
<dbReference type="AlphaFoldDB" id="A0A2I0IQ57"/>
<keyword evidence="12" id="KW-1185">Reference proteome</keyword>
<protein>
    <submittedName>
        <fullName evidence="11">Uncharacterized protein</fullName>
    </submittedName>
</protein>
<dbReference type="InterPro" id="IPR001611">
    <property type="entry name" value="Leu-rich_rpt"/>
</dbReference>
<evidence type="ECO:0000256" key="6">
    <source>
        <dbReference type="ARBA" id="ARBA00022737"/>
    </source>
</evidence>
<accession>A0A2I0IQ57</accession>
<dbReference type="InterPro" id="IPR032675">
    <property type="entry name" value="LRR_dom_sf"/>
</dbReference>
<gene>
    <name evidence="11" type="ORF">CRG98_033470</name>
</gene>
<keyword evidence="8" id="KW-0472">Membrane</keyword>
<proteinExistence type="inferred from homology"/>
<keyword evidence="4" id="KW-0433">Leucine-rich repeat</keyword>
<evidence type="ECO:0000256" key="4">
    <source>
        <dbReference type="ARBA" id="ARBA00022614"/>
    </source>
</evidence>
<dbReference type="STRING" id="22663.A0A2I0IQ57"/>
<organism evidence="11 12">
    <name type="scientific">Punica granatum</name>
    <name type="common">Pomegranate</name>
    <dbReference type="NCBI Taxonomy" id="22663"/>
    <lineage>
        <taxon>Eukaryota</taxon>
        <taxon>Viridiplantae</taxon>
        <taxon>Streptophyta</taxon>
        <taxon>Embryophyta</taxon>
        <taxon>Tracheophyta</taxon>
        <taxon>Spermatophyta</taxon>
        <taxon>Magnoliopsida</taxon>
        <taxon>eudicotyledons</taxon>
        <taxon>Gunneridae</taxon>
        <taxon>Pentapetalae</taxon>
        <taxon>rosids</taxon>
        <taxon>malvids</taxon>
        <taxon>Myrtales</taxon>
        <taxon>Lythraceae</taxon>
        <taxon>Punica</taxon>
    </lineage>
</organism>
<keyword evidence="3" id="KW-1003">Cell membrane</keyword>
<sequence>MVQILLLVIESTTFSGKLTDSIVGDGPPPMGAQESNNVLEAQKSHTPLAPIKVATATMGTAPSQILTCPVPIPPPAIGFHSESGNEFTGEIPSSICNATGLEVLVLRSNRFHGPLNCSKNTDRLFAKLHILDLSNIFSGPLPVTIIVMPNAMKDEEKGGLQYMENRRYDYQDSVKESFEGLTPEAIGYLKALKGLNFSHNTLTGRIPSSVGNLTNLEWVDLFSNKLTGQIPTALAEFGSLSYLNLSGGN</sequence>
<keyword evidence="7" id="KW-1133">Transmembrane helix</keyword>
<keyword evidence="5" id="KW-0812">Transmembrane</keyword>
<reference evidence="11 12" key="1">
    <citation type="submission" date="2017-11" db="EMBL/GenBank/DDBJ databases">
        <title>De-novo sequencing of pomegranate (Punica granatum L.) genome.</title>
        <authorList>
            <person name="Akparov Z."/>
            <person name="Amiraslanov A."/>
            <person name="Hajiyeva S."/>
            <person name="Abbasov M."/>
            <person name="Kaur K."/>
            <person name="Hamwieh A."/>
            <person name="Solovyev V."/>
            <person name="Salamov A."/>
            <person name="Braich B."/>
            <person name="Kosarev P."/>
            <person name="Mahmoud A."/>
            <person name="Hajiyev E."/>
            <person name="Babayeva S."/>
            <person name="Izzatullayeva V."/>
            <person name="Mammadov A."/>
            <person name="Mammadov A."/>
            <person name="Sharifova S."/>
            <person name="Ojaghi J."/>
            <person name="Eynullazada K."/>
            <person name="Bayramov B."/>
            <person name="Abdulazimova A."/>
            <person name="Shahmuradov I."/>
        </authorList>
    </citation>
    <scope>NUCLEOTIDE SEQUENCE [LARGE SCALE GENOMIC DNA]</scope>
    <source>
        <strain evidence="12">cv. AG2017</strain>
        <tissue evidence="11">Leaf</tissue>
    </source>
</reference>
<dbReference type="PANTHER" id="PTHR27004:SF428">
    <property type="entry name" value="OS01G0160600 PROTEIN"/>
    <property type="match status" value="1"/>
</dbReference>
<evidence type="ECO:0000256" key="2">
    <source>
        <dbReference type="ARBA" id="ARBA00009592"/>
    </source>
</evidence>
<comment type="similarity">
    <text evidence="2">Belongs to the RLP family.</text>
</comment>
<evidence type="ECO:0000256" key="3">
    <source>
        <dbReference type="ARBA" id="ARBA00022475"/>
    </source>
</evidence>
<evidence type="ECO:0000313" key="12">
    <source>
        <dbReference type="Proteomes" id="UP000233551"/>
    </source>
</evidence>
<dbReference type="Gene3D" id="3.80.10.10">
    <property type="entry name" value="Ribonuclease Inhibitor"/>
    <property type="match status" value="1"/>
</dbReference>
<dbReference type="FunFam" id="3.80.10.10:FF:000383">
    <property type="entry name" value="Leucine-rich repeat receptor protein kinase EMS1"/>
    <property type="match status" value="1"/>
</dbReference>
<dbReference type="PANTHER" id="PTHR27004">
    <property type="entry name" value="RECEPTOR-LIKE PROTEIN 12 ISOFORM X1"/>
    <property type="match status" value="1"/>
</dbReference>
<dbReference type="GO" id="GO:0005886">
    <property type="term" value="C:plasma membrane"/>
    <property type="evidence" value="ECO:0007669"/>
    <property type="project" value="UniProtKB-SubCell"/>
</dbReference>